<feature type="region of interest" description="Disordered" evidence="1">
    <location>
        <begin position="1"/>
        <end position="106"/>
    </location>
</feature>
<feature type="compositionally biased region" description="Polar residues" evidence="1">
    <location>
        <begin position="78"/>
        <end position="89"/>
    </location>
</feature>
<evidence type="ECO:0000313" key="3">
    <source>
        <dbReference type="Proteomes" id="UP001479436"/>
    </source>
</evidence>
<proteinExistence type="predicted"/>
<sequence>MNSSNTNQIPGSFPDSPNRYHGSAATVTTNNGRTDPSQVGVSSNVAHKVLNDHQQPGVTSTQRYMESTSYDGPIGNGPASTVTTQQHTAPQEVGSKLESHSQHTPEAIPQDLRSVTHLGTPHTSHPERFQQDLRGMYNDPEDRLGDGIVEQDTLAVNGHRTPSPQPQDMRSVLPQHNVF</sequence>
<feature type="compositionally biased region" description="Polar residues" evidence="1">
    <location>
        <begin position="1"/>
        <end position="10"/>
    </location>
</feature>
<reference evidence="2 3" key="1">
    <citation type="submission" date="2023-04" db="EMBL/GenBank/DDBJ databases">
        <title>Genome of Basidiobolus ranarum AG-B5.</title>
        <authorList>
            <person name="Stajich J.E."/>
            <person name="Carter-House D."/>
            <person name="Gryganskyi A."/>
        </authorList>
    </citation>
    <scope>NUCLEOTIDE SEQUENCE [LARGE SCALE GENOMIC DNA]</scope>
    <source>
        <strain evidence="2 3">AG-B5</strain>
    </source>
</reference>
<gene>
    <name evidence="2" type="ORF">K7432_005105</name>
</gene>
<dbReference type="Proteomes" id="UP001479436">
    <property type="component" value="Unassembled WGS sequence"/>
</dbReference>
<dbReference type="EMBL" id="JASJQH010000192">
    <property type="protein sequence ID" value="KAK9766081.1"/>
    <property type="molecule type" value="Genomic_DNA"/>
</dbReference>
<feature type="region of interest" description="Disordered" evidence="1">
    <location>
        <begin position="137"/>
        <end position="179"/>
    </location>
</feature>
<feature type="compositionally biased region" description="Polar residues" evidence="1">
    <location>
        <begin position="25"/>
        <end position="45"/>
    </location>
</feature>
<keyword evidence="3" id="KW-1185">Reference proteome</keyword>
<protein>
    <submittedName>
        <fullName evidence="2">Uncharacterized protein</fullName>
    </submittedName>
</protein>
<organism evidence="2 3">
    <name type="scientific">Basidiobolus ranarum</name>
    <dbReference type="NCBI Taxonomy" id="34480"/>
    <lineage>
        <taxon>Eukaryota</taxon>
        <taxon>Fungi</taxon>
        <taxon>Fungi incertae sedis</taxon>
        <taxon>Zoopagomycota</taxon>
        <taxon>Entomophthoromycotina</taxon>
        <taxon>Basidiobolomycetes</taxon>
        <taxon>Basidiobolales</taxon>
        <taxon>Basidiobolaceae</taxon>
        <taxon>Basidiobolus</taxon>
    </lineage>
</organism>
<name>A0ABR2WX65_9FUNG</name>
<comment type="caution">
    <text evidence="2">The sequence shown here is derived from an EMBL/GenBank/DDBJ whole genome shotgun (WGS) entry which is preliminary data.</text>
</comment>
<feature type="compositionally biased region" description="Polar residues" evidence="1">
    <location>
        <begin position="52"/>
        <end position="70"/>
    </location>
</feature>
<evidence type="ECO:0000256" key="1">
    <source>
        <dbReference type="SAM" id="MobiDB-lite"/>
    </source>
</evidence>
<evidence type="ECO:0000313" key="2">
    <source>
        <dbReference type="EMBL" id="KAK9766081.1"/>
    </source>
</evidence>
<accession>A0ABR2WX65</accession>